<keyword evidence="2" id="KW-1185">Reference proteome</keyword>
<dbReference type="AlphaFoldDB" id="A0A0D1DVM5"/>
<evidence type="ECO:0000313" key="1">
    <source>
        <dbReference type="EMBL" id="KIS68334.1"/>
    </source>
</evidence>
<dbReference type="KEGG" id="uma:UMAG_11079"/>
<sequence length="94" mass="11063">MEYEPVNEVKVPMLRGSDDYFEWADRMRFAMLAKPELWWVVTGEFRRPEMRNDEVTKTRSSSADDKLARQLKHWEQRNGQALSLHAALHPTCGI</sequence>
<accession>A0A0D1DVM5</accession>
<name>A0A0D1DVM5_MYCMD</name>
<dbReference type="Proteomes" id="UP000000561">
    <property type="component" value="Chromosome 9"/>
</dbReference>
<dbReference type="VEuPathDB" id="FungiDB:UMAG_11079"/>
<dbReference type="GeneID" id="23567008"/>
<protein>
    <submittedName>
        <fullName evidence="1">Uncharacterized protein</fullName>
    </submittedName>
</protein>
<reference evidence="1 2" key="1">
    <citation type="journal article" date="2006" name="Nature">
        <title>Insights from the genome of the biotrophic fungal plant pathogen Ustilago maydis.</title>
        <authorList>
            <person name="Kamper J."/>
            <person name="Kahmann R."/>
            <person name="Bolker M."/>
            <person name="Ma L.J."/>
            <person name="Brefort T."/>
            <person name="Saville B.J."/>
            <person name="Banuett F."/>
            <person name="Kronstad J.W."/>
            <person name="Gold S.E."/>
            <person name="Muller O."/>
            <person name="Perlin M.H."/>
            <person name="Wosten H.A."/>
            <person name="de Vries R."/>
            <person name="Ruiz-Herrera J."/>
            <person name="Reynaga-Pena C.G."/>
            <person name="Snetselaar K."/>
            <person name="McCann M."/>
            <person name="Perez-Martin J."/>
            <person name="Feldbrugge M."/>
            <person name="Basse C.W."/>
            <person name="Steinberg G."/>
            <person name="Ibeas J.I."/>
            <person name="Holloman W."/>
            <person name="Guzman P."/>
            <person name="Farman M."/>
            <person name="Stajich J.E."/>
            <person name="Sentandreu R."/>
            <person name="Gonzalez-Prieto J.M."/>
            <person name="Kennell J.C."/>
            <person name="Molina L."/>
            <person name="Schirawski J."/>
            <person name="Mendoza-Mendoza A."/>
            <person name="Greilinger D."/>
            <person name="Munch K."/>
            <person name="Rossel N."/>
            <person name="Scherer M."/>
            <person name="Vranes M."/>
            <person name="Ladendorf O."/>
            <person name="Vincon V."/>
            <person name="Fuchs U."/>
            <person name="Sandrock B."/>
            <person name="Meng S."/>
            <person name="Ho E.C."/>
            <person name="Cahill M.J."/>
            <person name="Boyce K.J."/>
            <person name="Klose J."/>
            <person name="Klosterman S.J."/>
            <person name="Deelstra H.J."/>
            <person name="Ortiz-Castellanos L."/>
            <person name="Li W."/>
            <person name="Sanchez-Alonso P."/>
            <person name="Schreier P.H."/>
            <person name="Hauser-Hahn I."/>
            <person name="Vaupel M."/>
            <person name="Koopmann E."/>
            <person name="Friedrich G."/>
            <person name="Voss H."/>
            <person name="Schluter T."/>
            <person name="Margolis J."/>
            <person name="Platt D."/>
            <person name="Swimmer C."/>
            <person name="Gnirke A."/>
            <person name="Chen F."/>
            <person name="Vysotskaia V."/>
            <person name="Mannhaupt G."/>
            <person name="Guldener U."/>
            <person name="Munsterkotter M."/>
            <person name="Haase D."/>
            <person name="Oesterheld M."/>
            <person name="Mewes H.W."/>
            <person name="Mauceli E.W."/>
            <person name="DeCaprio D."/>
            <person name="Wade C.M."/>
            <person name="Butler J."/>
            <person name="Young S."/>
            <person name="Jaffe D.B."/>
            <person name="Calvo S."/>
            <person name="Nusbaum C."/>
            <person name="Galagan J."/>
            <person name="Birren B.W."/>
        </authorList>
    </citation>
    <scope>NUCLEOTIDE SEQUENCE [LARGE SCALE GENOMIC DNA]</scope>
    <source>
        <strain evidence="2">DSM 14603 / FGSC 9021 / UM521</strain>
    </source>
</reference>
<dbReference type="InParanoid" id="A0A0D1DVM5"/>
<evidence type="ECO:0000313" key="2">
    <source>
        <dbReference type="Proteomes" id="UP000000561"/>
    </source>
</evidence>
<dbReference type="RefSeq" id="XP_011390086.1">
    <property type="nucleotide sequence ID" value="XM_011391784.1"/>
</dbReference>
<organism evidence="1 2">
    <name type="scientific">Mycosarcoma maydis</name>
    <name type="common">Corn smut fungus</name>
    <name type="synonym">Ustilago maydis</name>
    <dbReference type="NCBI Taxonomy" id="5270"/>
    <lineage>
        <taxon>Eukaryota</taxon>
        <taxon>Fungi</taxon>
        <taxon>Dikarya</taxon>
        <taxon>Basidiomycota</taxon>
        <taxon>Ustilaginomycotina</taxon>
        <taxon>Ustilaginomycetes</taxon>
        <taxon>Ustilaginales</taxon>
        <taxon>Ustilaginaceae</taxon>
        <taxon>Mycosarcoma</taxon>
    </lineage>
</organism>
<proteinExistence type="predicted"/>
<dbReference type="EMBL" id="CM003148">
    <property type="protein sequence ID" value="KIS68334.1"/>
    <property type="molecule type" value="Genomic_DNA"/>
</dbReference>
<gene>
    <name evidence="1" type="ORF">UMAG_11079</name>
</gene>